<sequence length="294" mass="31474">MSNAAQNSRNVMAAIGKVLLALLVTMVLAVILSIGAALIAIILKPELLDGPARLFQDPMFGKLAMFAQFLGFIGAAWLMFYMFERKKGWSLGVARKGIIRSSFEGLFAGFVLITLICGLIWLFGGVQVVSAVWSAALALDLLGWLLVMIGVAVSEEIFARGYVQGVFRFPLGVKAAIAAQAVVFAMLHSFNGSMWSSPLPIINLLLAGILFGTARELSGGLWMPIGLHLSWNFMQGGIYGFKVSGLSMESILLVEPQGPSLISGGGFGAEGSLVTTFILIIGTFAVSRFYKIKK</sequence>
<dbReference type="PANTHER" id="PTHR39430:SF1">
    <property type="entry name" value="PROTEASE"/>
    <property type="match status" value="1"/>
</dbReference>
<accession>A0ABS4IR71</accession>
<dbReference type="EMBL" id="JAGGLB010000002">
    <property type="protein sequence ID" value="MBP1989099.1"/>
    <property type="molecule type" value="Genomic_DNA"/>
</dbReference>
<dbReference type="GO" id="GO:0006508">
    <property type="term" value="P:proteolysis"/>
    <property type="evidence" value="ECO:0007669"/>
    <property type="project" value="UniProtKB-KW"/>
</dbReference>
<feature type="transmembrane region" description="Helical" evidence="1">
    <location>
        <begin position="193"/>
        <end position="214"/>
    </location>
</feature>
<reference evidence="3 4" key="1">
    <citation type="submission" date="2021-03" db="EMBL/GenBank/DDBJ databases">
        <title>Genomic Encyclopedia of Type Strains, Phase IV (KMG-IV): sequencing the most valuable type-strain genomes for metagenomic binning, comparative biology and taxonomic classification.</title>
        <authorList>
            <person name="Goeker M."/>
        </authorList>
    </citation>
    <scope>NUCLEOTIDE SEQUENCE [LARGE SCALE GENOMIC DNA]</scope>
    <source>
        <strain evidence="3 4">DSM 26048</strain>
    </source>
</reference>
<name>A0ABS4IR71_9BACL</name>
<feature type="transmembrane region" description="Helical" evidence="1">
    <location>
        <begin position="18"/>
        <end position="43"/>
    </location>
</feature>
<evidence type="ECO:0000313" key="3">
    <source>
        <dbReference type="EMBL" id="MBP1989099.1"/>
    </source>
</evidence>
<dbReference type="GO" id="GO:0008233">
    <property type="term" value="F:peptidase activity"/>
    <property type="evidence" value="ECO:0007669"/>
    <property type="project" value="UniProtKB-KW"/>
</dbReference>
<protein>
    <submittedName>
        <fullName evidence="3">Membrane protease YdiL (CAAX protease family)</fullName>
    </submittedName>
</protein>
<organism evidence="3 4">
    <name type="scientific">Paenibacillus eucommiae</name>
    <dbReference type="NCBI Taxonomy" id="1355755"/>
    <lineage>
        <taxon>Bacteria</taxon>
        <taxon>Bacillati</taxon>
        <taxon>Bacillota</taxon>
        <taxon>Bacilli</taxon>
        <taxon>Bacillales</taxon>
        <taxon>Paenibacillaceae</taxon>
        <taxon>Paenibacillus</taxon>
    </lineage>
</organism>
<feature type="domain" description="CAAX prenyl protease 2/Lysostaphin resistance protein A-like" evidence="2">
    <location>
        <begin position="141"/>
        <end position="234"/>
    </location>
</feature>
<keyword evidence="1" id="KW-0812">Transmembrane</keyword>
<evidence type="ECO:0000313" key="4">
    <source>
        <dbReference type="Proteomes" id="UP001519287"/>
    </source>
</evidence>
<feature type="transmembrane region" description="Helical" evidence="1">
    <location>
        <begin position="261"/>
        <end position="286"/>
    </location>
</feature>
<evidence type="ECO:0000256" key="1">
    <source>
        <dbReference type="SAM" id="Phobius"/>
    </source>
</evidence>
<feature type="transmembrane region" description="Helical" evidence="1">
    <location>
        <begin position="221"/>
        <end position="241"/>
    </location>
</feature>
<comment type="caution">
    <text evidence="3">The sequence shown here is derived from an EMBL/GenBank/DDBJ whole genome shotgun (WGS) entry which is preliminary data.</text>
</comment>
<dbReference type="Proteomes" id="UP001519287">
    <property type="component" value="Unassembled WGS sequence"/>
</dbReference>
<gene>
    <name evidence="3" type="ORF">J2Z66_000694</name>
</gene>
<keyword evidence="3" id="KW-0378">Hydrolase</keyword>
<feature type="transmembrane region" description="Helical" evidence="1">
    <location>
        <begin position="63"/>
        <end position="83"/>
    </location>
</feature>
<keyword evidence="1" id="KW-0472">Membrane</keyword>
<dbReference type="Pfam" id="PF02517">
    <property type="entry name" value="Rce1-like"/>
    <property type="match status" value="1"/>
</dbReference>
<proteinExistence type="predicted"/>
<feature type="transmembrane region" description="Helical" evidence="1">
    <location>
        <begin position="130"/>
        <end position="153"/>
    </location>
</feature>
<evidence type="ECO:0000259" key="2">
    <source>
        <dbReference type="Pfam" id="PF02517"/>
    </source>
</evidence>
<keyword evidence="3" id="KW-0645">Protease</keyword>
<feature type="transmembrane region" description="Helical" evidence="1">
    <location>
        <begin position="165"/>
        <end position="187"/>
    </location>
</feature>
<feature type="transmembrane region" description="Helical" evidence="1">
    <location>
        <begin position="103"/>
        <end position="124"/>
    </location>
</feature>
<keyword evidence="1" id="KW-1133">Transmembrane helix</keyword>
<keyword evidence="4" id="KW-1185">Reference proteome</keyword>
<dbReference type="RefSeq" id="WP_209969924.1">
    <property type="nucleotide sequence ID" value="NZ_JAGGLB010000002.1"/>
</dbReference>
<dbReference type="InterPro" id="IPR003675">
    <property type="entry name" value="Rce1/LyrA-like_dom"/>
</dbReference>
<dbReference type="PANTHER" id="PTHR39430">
    <property type="entry name" value="MEMBRANE-ASSOCIATED PROTEASE-RELATED"/>
    <property type="match status" value="1"/>
</dbReference>